<dbReference type="Gene3D" id="1.20.1440.20">
    <property type="entry name" value="LemA-like domain"/>
    <property type="match status" value="1"/>
</dbReference>
<evidence type="ECO:0000256" key="2">
    <source>
        <dbReference type="ARBA" id="ARBA00008854"/>
    </source>
</evidence>
<protein>
    <submittedName>
        <fullName evidence="6">LemA family protein</fullName>
    </submittedName>
</protein>
<proteinExistence type="inferred from homology"/>
<evidence type="ECO:0000313" key="6">
    <source>
        <dbReference type="EMBL" id="MBS7525444.1"/>
    </source>
</evidence>
<dbReference type="Pfam" id="PF04011">
    <property type="entry name" value="LemA"/>
    <property type="match status" value="1"/>
</dbReference>
<organism evidence="6 7">
    <name type="scientific">Fusibacter paucivorans</name>
    <dbReference type="NCBI Taxonomy" id="76009"/>
    <lineage>
        <taxon>Bacteria</taxon>
        <taxon>Bacillati</taxon>
        <taxon>Bacillota</taxon>
        <taxon>Clostridia</taxon>
        <taxon>Eubacteriales</taxon>
        <taxon>Eubacteriales Family XII. Incertae Sedis</taxon>
        <taxon>Fusibacter</taxon>
    </lineage>
</organism>
<evidence type="ECO:0000256" key="5">
    <source>
        <dbReference type="ARBA" id="ARBA00023136"/>
    </source>
</evidence>
<reference evidence="6 7" key="1">
    <citation type="submission" date="2021-05" db="EMBL/GenBank/DDBJ databases">
        <title>Fusibacter ferrireducens sp. nov., an anaerobic, sulfur- and Fe-reducing bacterium isolated from the mangrove sediment.</title>
        <authorList>
            <person name="Qiu D."/>
        </authorList>
    </citation>
    <scope>NUCLEOTIDE SEQUENCE [LARGE SCALE GENOMIC DNA]</scope>
    <source>
        <strain evidence="6 7">DSM 12116</strain>
    </source>
</reference>
<sequence>MKKSMIVLLVIVLVIFAIGGSIISKYNALVSLSEQVNEAESQIENQLQRRNDLIPNLVETVKGYASQEKEIFENVADARSKLIGATGITEKAEADAALSSSLSRLLAISESYPELKSNENFIQLSDELAGTENRIAVARQSYNGVARTFNTSVKQFPMNIFAGMFGFETVNYFEAAEGAETVPTVDFTN</sequence>
<dbReference type="InterPro" id="IPR007156">
    <property type="entry name" value="MamQ_LemA"/>
</dbReference>
<comment type="subcellular location">
    <subcellularLocation>
        <location evidence="1">Membrane</location>
        <topology evidence="1">Single-pass membrane protein</topology>
    </subcellularLocation>
</comment>
<keyword evidence="3" id="KW-0812">Transmembrane</keyword>
<evidence type="ECO:0000313" key="7">
    <source>
        <dbReference type="Proteomes" id="UP000746471"/>
    </source>
</evidence>
<name>A0ABS5PJW4_9FIRM</name>
<accession>A0ABS5PJW4</accession>
<evidence type="ECO:0000256" key="1">
    <source>
        <dbReference type="ARBA" id="ARBA00004167"/>
    </source>
</evidence>
<comment type="similarity">
    <text evidence="2">Belongs to the LemA family.</text>
</comment>
<dbReference type="RefSeq" id="WP_213235224.1">
    <property type="nucleotide sequence ID" value="NZ_JAHBCL010000002.1"/>
</dbReference>
<evidence type="ECO:0000256" key="3">
    <source>
        <dbReference type="ARBA" id="ARBA00022692"/>
    </source>
</evidence>
<dbReference type="InterPro" id="IPR023353">
    <property type="entry name" value="LemA-like_dom_sf"/>
</dbReference>
<dbReference type="PANTHER" id="PTHR34478:SF2">
    <property type="entry name" value="MEMBRANE PROTEIN"/>
    <property type="match status" value="1"/>
</dbReference>
<keyword evidence="7" id="KW-1185">Reference proteome</keyword>
<comment type="caution">
    <text evidence="6">The sequence shown here is derived from an EMBL/GenBank/DDBJ whole genome shotgun (WGS) entry which is preliminary data.</text>
</comment>
<dbReference type="PANTHER" id="PTHR34478">
    <property type="entry name" value="PROTEIN LEMA"/>
    <property type="match status" value="1"/>
</dbReference>
<gene>
    <name evidence="6" type="ORF">KHM83_01990</name>
</gene>
<evidence type="ECO:0000256" key="4">
    <source>
        <dbReference type="ARBA" id="ARBA00022989"/>
    </source>
</evidence>
<keyword evidence="4" id="KW-1133">Transmembrane helix</keyword>
<dbReference type="Proteomes" id="UP000746471">
    <property type="component" value="Unassembled WGS sequence"/>
</dbReference>
<dbReference type="SUPFAM" id="SSF140478">
    <property type="entry name" value="LemA-like"/>
    <property type="match status" value="1"/>
</dbReference>
<keyword evidence="5" id="KW-0472">Membrane</keyword>
<dbReference type="EMBL" id="JAHBCL010000002">
    <property type="protein sequence ID" value="MBS7525444.1"/>
    <property type="molecule type" value="Genomic_DNA"/>
</dbReference>